<evidence type="ECO:0008006" key="3">
    <source>
        <dbReference type="Google" id="ProtNLM"/>
    </source>
</evidence>
<gene>
    <name evidence="1" type="ORF">PHYEVI_LOCUS7234</name>
</gene>
<accession>A0A9N9TPZ0</accession>
<name>A0A9N9TPZ0_PHYSR</name>
<dbReference type="AlphaFoldDB" id="A0A9N9TPZ0"/>
<reference evidence="1" key="1">
    <citation type="submission" date="2022-01" db="EMBL/GenBank/DDBJ databases">
        <authorList>
            <person name="King R."/>
        </authorList>
    </citation>
    <scope>NUCLEOTIDE SEQUENCE</scope>
</reference>
<dbReference type="InterPro" id="IPR012337">
    <property type="entry name" value="RNaseH-like_sf"/>
</dbReference>
<proteinExistence type="predicted"/>
<dbReference type="GO" id="GO:0003676">
    <property type="term" value="F:nucleic acid binding"/>
    <property type="evidence" value="ECO:0007669"/>
    <property type="project" value="InterPro"/>
</dbReference>
<dbReference type="Proteomes" id="UP001153712">
    <property type="component" value="Chromosome 3"/>
</dbReference>
<evidence type="ECO:0000313" key="2">
    <source>
        <dbReference type="Proteomes" id="UP001153712"/>
    </source>
</evidence>
<dbReference type="Gene3D" id="3.30.420.10">
    <property type="entry name" value="Ribonuclease H-like superfamily/Ribonuclease H"/>
    <property type="match status" value="1"/>
</dbReference>
<sequence length="110" mass="12885">MIPFETLKKYVLSISETLKSKYELDQTTFFELEKRWLGAENVVTLIWTPGHQGIEGNEVVDNLAEEWTNEQHGRQLECPVHRVNNKDGRGRVVDHETEDITHEPLWHFSL</sequence>
<dbReference type="EMBL" id="OU900096">
    <property type="protein sequence ID" value="CAG9860886.1"/>
    <property type="molecule type" value="Genomic_DNA"/>
</dbReference>
<evidence type="ECO:0000313" key="1">
    <source>
        <dbReference type="EMBL" id="CAG9860886.1"/>
    </source>
</evidence>
<organism evidence="1 2">
    <name type="scientific">Phyllotreta striolata</name>
    <name type="common">Striped flea beetle</name>
    <name type="synonym">Crioceris striolata</name>
    <dbReference type="NCBI Taxonomy" id="444603"/>
    <lineage>
        <taxon>Eukaryota</taxon>
        <taxon>Metazoa</taxon>
        <taxon>Ecdysozoa</taxon>
        <taxon>Arthropoda</taxon>
        <taxon>Hexapoda</taxon>
        <taxon>Insecta</taxon>
        <taxon>Pterygota</taxon>
        <taxon>Neoptera</taxon>
        <taxon>Endopterygota</taxon>
        <taxon>Coleoptera</taxon>
        <taxon>Polyphaga</taxon>
        <taxon>Cucujiformia</taxon>
        <taxon>Chrysomeloidea</taxon>
        <taxon>Chrysomelidae</taxon>
        <taxon>Galerucinae</taxon>
        <taxon>Alticini</taxon>
        <taxon>Phyllotreta</taxon>
    </lineage>
</organism>
<dbReference type="OrthoDB" id="7765170at2759"/>
<keyword evidence="2" id="KW-1185">Reference proteome</keyword>
<dbReference type="InterPro" id="IPR036397">
    <property type="entry name" value="RNaseH_sf"/>
</dbReference>
<protein>
    <recommendedName>
        <fullName evidence="3">RNase H type-1 domain-containing protein</fullName>
    </recommendedName>
</protein>
<dbReference type="SUPFAM" id="SSF53098">
    <property type="entry name" value="Ribonuclease H-like"/>
    <property type="match status" value="1"/>
</dbReference>